<dbReference type="GO" id="GO:0008360">
    <property type="term" value="P:regulation of cell shape"/>
    <property type="evidence" value="ECO:0007669"/>
    <property type="project" value="UniProtKB-KW"/>
</dbReference>
<comment type="subcellular location">
    <subcellularLocation>
        <location evidence="1 9">Cytoplasm</location>
    </subcellularLocation>
</comment>
<comment type="function">
    <text evidence="9">Cell wall formation. Catalyzes the addition of glutamate to the nucleotide precursor UDP-N-acetylmuramoyl-L-alanine (UMA).</text>
</comment>
<dbReference type="UniPathway" id="UPA00219"/>
<keyword evidence="6 9" id="KW-0547">Nucleotide-binding</keyword>
<dbReference type="GO" id="GO:0005524">
    <property type="term" value="F:ATP binding"/>
    <property type="evidence" value="ECO:0007669"/>
    <property type="project" value="UniProtKB-UniRule"/>
</dbReference>
<keyword evidence="3 9" id="KW-0963">Cytoplasm</keyword>
<evidence type="ECO:0000256" key="7">
    <source>
        <dbReference type="ARBA" id="ARBA00022840"/>
    </source>
</evidence>
<dbReference type="InterPro" id="IPR036565">
    <property type="entry name" value="Mur-like_cat_sf"/>
</dbReference>
<dbReference type="InterPro" id="IPR036615">
    <property type="entry name" value="Mur_ligase_C_dom_sf"/>
</dbReference>
<protein>
    <recommendedName>
        <fullName evidence="9">UDP-N-acetylmuramoylalanine--D-glutamate ligase</fullName>
        <ecNumber evidence="9">6.3.2.9</ecNumber>
    </recommendedName>
    <alternativeName>
        <fullName evidence="9">D-glutamic acid-adding enzyme</fullName>
    </alternativeName>
    <alternativeName>
        <fullName evidence="9">UDP-N-acetylmuramoyl-L-alanyl-D-glutamate synthetase</fullName>
    </alternativeName>
</protein>
<accession>A0A1G1ZME4</accession>
<dbReference type="Pfam" id="PF21799">
    <property type="entry name" value="MurD-like_N"/>
    <property type="match status" value="1"/>
</dbReference>
<dbReference type="InterPro" id="IPR018109">
    <property type="entry name" value="Folylpolyglutamate_synth_CS"/>
</dbReference>
<evidence type="ECO:0000256" key="9">
    <source>
        <dbReference type="HAMAP-Rule" id="MF_00639"/>
    </source>
</evidence>
<keyword evidence="7 9" id="KW-0067">ATP-binding</keyword>
<keyword evidence="5 9" id="KW-0132">Cell division</keyword>
<dbReference type="STRING" id="1798406.A3A04_02005"/>
<feature type="binding site" evidence="9">
    <location>
        <begin position="112"/>
        <end position="118"/>
    </location>
    <ligand>
        <name>ATP</name>
        <dbReference type="ChEBI" id="CHEBI:30616"/>
    </ligand>
</feature>
<dbReference type="Gene3D" id="3.40.1190.10">
    <property type="entry name" value="Mur-like, catalytic domain"/>
    <property type="match status" value="1"/>
</dbReference>
<dbReference type="EMBL" id="MHJI01000028">
    <property type="protein sequence ID" value="OGY64940.1"/>
    <property type="molecule type" value="Genomic_DNA"/>
</dbReference>
<organism evidence="11 12">
    <name type="scientific">Candidatus Harrisonbacteria bacterium RIFCSPLOWO2_01_FULL_40_28</name>
    <dbReference type="NCBI Taxonomy" id="1798406"/>
    <lineage>
        <taxon>Bacteria</taxon>
        <taxon>Candidatus Harrisoniibacteriota</taxon>
    </lineage>
</organism>
<comment type="catalytic activity">
    <reaction evidence="9">
        <text>UDP-N-acetyl-alpha-D-muramoyl-L-alanine + D-glutamate + ATP = UDP-N-acetyl-alpha-D-muramoyl-L-alanyl-D-glutamate + ADP + phosphate + H(+)</text>
        <dbReference type="Rhea" id="RHEA:16429"/>
        <dbReference type="ChEBI" id="CHEBI:15378"/>
        <dbReference type="ChEBI" id="CHEBI:29986"/>
        <dbReference type="ChEBI" id="CHEBI:30616"/>
        <dbReference type="ChEBI" id="CHEBI:43474"/>
        <dbReference type="ChEBI" id="CHEBI:83898"/>
        <dbReference type="ChEBI" id="CHEBI:83900"/>
        <dbReference type="ChEBI" id="CHEBI:456216"/>
        <dbReference type="EC" id="6.3.2.9"/>
    </reaction>
</comment>
<sequence length="435" mass="49083">MRDSLTHKIAILGFGREGKALLNFIKKDPVLKKEELWILDKNPLTIIPRNIRTILGDTYLDNLFNFDIIFRSPGIPYTLPEIQKALKKGVIISSGTQLFFERALGTIIGITGTKGKGTTSTLLYNILKRSKRDVHLAGNIGKPALSILYKLSHASITILELSSFQLHNLPHSPHIAGILGIFPDHQDSHKSFKEYVNAKSHIALHQRPDDNVFFIARNRYSRTIGEKSKAIQFPLVFDSQNPFHKEIENALCIPGVHNKDNALLAASIARSIKCKDKDILISIKKFKGLRHRLEFIRTIRQKRSTLSFYNDSASTNPGTTIAGTHAFHTPIILIAGGKDKNLDYNLWKKEINTRVKNIILYGENRNILHEVLKEKGSHLFIVSNLENAVRKSYELGLLLEGEVTVLFSPGAASFDMFKNYEERGDTFKKIVNVIK</sequence>
<keyword evidence="9" id="KW-0133">Cell shape</keyword>
<dbReference type="GO" id="GO:0051301">
    <property type="term" value="P:cell division"/>
    <property type="evidence" value="ECO:0007669"/>
    <property type="project" value="UniProtKB-KW"/>
</dbReference>
<feature type="domain" description="Mur ligase central" evidence="10">
    <location>
        <begin position="110"/>
        <end position="246"/>
    </location>
</feature>
<reference evidence="11 12" key="1">
    <citation type="journal article" date="2016" name="Nat. Commun.">
        <title>Thousands of microbial genomes shed light on interconnected biogeochemical processes in an aquifer system.</title>
        <authorList>
            <person name="Anantharaman K."/>
            <person name="Brown C.T."/>
            <person name="Hug L.A."/>
            <person name="Sharon I."/>
            <person name="Castelle C.J."/>
            <person name="Probst A.J."/>
            <person name="Thomas B.C."/>
            <person name="Singh A."/>
            <person name="Wilkins M.J."/>
            <person name="Karaoz U."/>
            <person name="Brodie E.L."/>
            <person name="Williams K.H."/>
            <person name="Hubbard S.S."/>
            <person name="Banfield J.F."/>
        </authorList>
    </citation>
    <scope>NUCLEOTIDE SEQUENCE [LARGE SCALE GENOMIC DNA]</scope>
</reference>
<keyword evidence="9" id="KW-0573">Peptidoglycan synthesis</keyword>
<dbReference type="GO" id="GO:0009252">
    <property type="term" value="P:peptidoglycan biosynthetic process"/>
    <property type="evidence" value="ECO:0007669"/>
    <property type="project" value="UniProtKB-UniRule"/>
</dbReference>
<evidence type="ECO:0000256" key="8">
    <source>
        <dbReference type="ARBA" id="ARBA00023306"/>
    </source>
</evidence>
<evidence type="ECO:0000256" key="3">
    <source>
        <dbReference type="ARBA" id="ARBA00022490"/>
    </source>
</evidence>
<evidence type="ECO:0000313" key="12">
    <source>
        <dbReference type="Proteomes" id="UP000178517"/>
    </source>
</evidence>
<dbReference type="InterPro" id="IPR005762">
    <property type="entry name" value="MurD"/>
</dbReference>
<dbReference type="AlphaFoldDB" id="A0A1G1ZME4"/>
<dbReference type="Proteomes" id="UP000178517">
    <property type="component" value="Unassembled WGS sequence"/>
</dbReference>
<name>A0A1G1ZME4_9BACT</name>
<dbReference type="Pfam" id="PF08245">
    <property type="entry name" value="Mur_ligase_M"/>
    <property type="match status" value="1"/>
</dbReference>
<proteinExistence type="inferred from homology"/>
<evidence type="ECO:0000256" key="5">
    <source>
        <dbReference type="ARBA" id="ARBA00022618"/>
    </source>
</evidence>
<evidence type="ECO:0000256" key="6">
    <source>
        <dbReference type="ARBA" id="ARBA00022741"/>
    </source>
</evidence>
<evidence type="ECO:0000256" key="2">
    <source>
        <dbReference type="ARBA" id="ARBA00004752"/>
    </source>
</evidence>
<evidence type="ECO:0000313" key="11">
    <source>
        <dbReference type="EMBL" id="OGY64940.1"/>
    </source>
</evidence>
<dbReference type="NCBIfam" id="TIGR01087">
    <property type="entry name" value="murD"/>
    <property type="match status" value="1"/>
</dbReference>
<comment type="similarity">
    <text evidence="9">Belongs to the MurCDEF family.</text>
</comment>
<dbReference type="SUPFAM" id="SSF53623">
    <property type="entry name" value="MurD-like peptide ligases, catalytic domain"/>
    <property type="match status" value="1"/>
</dbReference>
<keyword evidence="4 9" id="KW-0436">Ligase</keyword>
<keyword evidence="9" id="KW-0961">Cell wall biogenesis/degradation</keyword>
<dbReference type="PANTHER" id="PTHR43692">
    <property type="entry name" value="UDP-N-ACETYLMURAMOYLALANINE--D-GLUTAMATE LIGASE"/>
    <property type="match status" value="1"/>
</dbReference>
<dbReference type="HAMAP" id="MF_00639">
    <property type="entry name" value="MurD"/>
    <property type="match status" value="1"/>
</dbReference>
<dbReference type="PROSITE" id="PS01011">
    <property type="entry name" value="FOLYLPOLYGLU_SYNT_1"/>
    <property type="match status" value="1"/>
</dbReference>
<dbReference type="InterPro" id="IPR013221">
    <property type="entry name" value="Mur_ligase_cen"/>
</dbReference>
<dbReference type="Gene3D" id="3.40.50.720">
    <property type="entry name" value="NAD(P)-binding Rossmann-like Domain"/>
    <property type="match status" value="1"/>
</dbReference>
<gene>
    <name evidence="9" type="primary">murD</name>
    <name evidence="11" type="ORF">A3A04_02005</name>
</gene>
<dbReference type="SUPFAM" id="SSF53244">
    <property type="entry name" value="MurD-like peptide ligases, peptide-binding domain"/>
    <property type="match status" value="1"/>
</dbReference>
<comment type="caution">
    <text evidence="11">The sequence shown here is derived from an EMBL/GenBank/DDBJ whole genome shotgun (WGS) entry which is preliminary data.</text>
</comment>
<keyword evidence="8 9" id="KW-0131">Cell cycle</keyword>
<dbReference type="GO" id="GO:0005737">
    <property type="term" value="C:cytoplasm"/>
    <property type="evidence" value="ECO:0007669"/>
    <property type="project" value="UniProtKB-SubCell"/>
</dbReference>
<dbReference type="Gene3D" id="3.90.190.20">
    <property type="entry name" value="Mur ligase, C-terminal domain"/>
    <property type="match status" value="1"/>
</dbReference>
<comment type="pathway">
    <text evidence="2 9">Cell wall biogenesis; peptidoglycan biosynthesis.</text>
</comment>
<dbReference type="GO" id="GO:0004326">
    <property type="term" value="F:tetrahydrofolylpolyglutamate synthase activity"/>
    <property type="evidence" value="ECO:0007669"/>
    <property type="project" value="InterPro"/>
</dbReference>
<dbReference type="EC" id="6.3.2.9" evidence="9"/>
<dbReference type="GO" id="GO:0008764">
    <property type="term" value="F:UDP-N-acetylmuramoylalanine-D-glutamate ligase activity"/>
    <property type="evidence" value="ECO:0007669"/>
    <property type="project" value="UniProtKB-UniRule"/>
</dbReference>
<evidence type="ECO:0000256" key="4">
    <source>
        <dbReference type="ARBA" id="ARBA00022598"/>
    </source>
</evidence>
<dbReference type="PANTHER" id="PTHR43692:SF1">
    <property type="entry name" value="UDP-N-ACETYLMURAMOYLALANINE--D-GLUTAMATE LIGASE"/>
    <property type="match status" value="1"/>
</dbReference>
<evidence type="ECO:0000256" key="1">
    <source>
        <dbReference type="ARBA" id="ARBA00004496"/>
    </source>
</evidence>
<dbReference type="SUPFAM" id="SSF51984">
    <property type="entry name" value="MurCD N-terminal domain"/>
    <property type="match status" value="1"/>
</dbReference>
<evidence type="ECO:0000259" key="10">
    <source>
        <dbReference type="Pfam" id="PF08245"/>
    </source>
</evidence>
<dbReference type="GO" id="GO:0071555">
    <property type="term" value="P:cell wall organization"/>
    <property type="evidence" value="ECO:0007669"/>
    <property type="project" value="UniProtKB-KW"/>
</dbReference>